<evidence type="ECO:0000313" key="2">
    <source>
        <dbReference type="Proteomes" id="UP000230069"/>
    </source>
</evidence>
<reference evidence="1 2" key="1">
    <citation type="submission" date="2017-09" db="EMBL/GenBank/DDBJ databases">
        <title>WGS assembly of Aquilegia coerulea Goldsmith.</title>
        <authorList>
            <person name="Hodges S."/>
            <person name="Kramer E."/>
            <person name="Nordborg M."/>
            <person name="Tomkins J."/>
            <person name="Borevitz J."/>
            <person name="Derieg N."/>
            <person name="Yan J."/>
            <person name="Mihaltcheva S."/>
            <person name="Hayes R.D."/>
            <person name="Rokhsar D."/>
        </authorList>
    </citation>
    <scope>NUCLEOTIDE SEQUENCE [LARGE SCALE GENOMIC DNA]</scope>
    <source>
        <strain evidence="2">cv. Goldsmith</strain>
    </source>
</reference>
<sequence length="98" mass="11203">MHACKKASASFFATTSYSISMDEHKHTAKMVWLPTFLCGRIGSTYQKWSEIVVHIYLLLSLVSFHFNPSPWTKHTGILFAIKQLMINIGFLESKSYTT</sequence>
<name>A0A2G5C1Q7_AQUCA</name>
<dbReference type="InParanoid" id="A0A2G5C1Q7"/>
<keyword evidence="2" id="KW-1185">Reference proteome</keyword>
<dbReference type="EMBL" id="KZ305138">
    <property type="protein sequence ID" value="PIA25228.1"/>
    <property type="molecule type" value="Genomic_DNA"/>
</dbReference>
<gene>
    <name evidence="1" type="ORF">AQUCO_12200008v1</name>
</gene>
<proteinExistence type="predicted"/>
<evidence type="ECO:0000313" key="1">
    <source>
        <dbReference type="EMBL" id="PIA25228.1"/>
    </source>
</evidence>
<protein>
    <submittedName>
        <fullName evidence="1">Uncharacterized protein</fullName>
    </submittedName>
</protein>
<dbReference type="AlphaFoldDB" id="A0A2G5C1Q7"/>
<accession>A0A2G5C1Q7</accession>
<organism evidence="1 2">
    <name type="scientific">Aquilegia coerulea</name>
    <name type="common">Rocky mountain columbine</name>
    <dbReference type="NCBI Taxonomy" id="218851"/>
    <lineage>
        <taxon>Eukaryota</taxon>
        <taxon>Viridiplantae</taxon>
        <taxon>Streptophyta</taxon>
        <taxon>Embryophyta</taxon>
        <taxon>Tracheophyta</taxon>
        <taxon>Spermatophyta</taxon>
        <taxon>Magnoliopsida</taxon>
        <taxon>Ranunculales</taxon>
        <taxon>Ranunculaceae</taxon>
        <taxon>Thalictroideae</taxon>
        <taxon>Aquilegia</taxon>
    </lineage>
</organism>
<dbReference type="Proteomes" id="UP000230069">
    <property type="component" value="Unassembled WGS sequence"/>
</dbReference>